<dbReference type="InterPro" id="IPR004090">
    <property type="entry name" value="Chemotax_Me-accpt_rcpt"/>
</dbReference>
<dbReference type="PROSITE" id="PS50111">
    <property type="entry name" value="CHEMOTAXIS_TRANSDUC_2"/>
    <property type="match status" value="1"/>
</dbReference>
<evidence type="ECO:0000256" key="5">
    <source>
        <dbReference type="SAM" id="Coils"/>
    </source>
</evidence>
<comment type="caution">
    <text evidence="7">The sequence shown here is derived from an EMBL/GenBank/DDBJ whole genome shotgun (WGS) entry which is preliminary data.</text>
</comment>
<evidence type="ECO:0000256" key="1">
    <source>
        <dbReference type="ARBA" id="ARBA00004370"/>
    </source>
</evidence>
<evidence type="ECO:0000256" key="4">
    <source>
        <dbReference type="PROSITE-ProRule" id="PRU00284"/>
    </source>
</evidence>
<name>A0ABW9G7Q3_9GAMM</name>
<dbReference type="PANTHER" id="PTHR32089:SF112">
    <property type="entry name" value="LYSOZYME-LIKE PROTEIN-RELATED"/>
    <property type="match status" value="1"/>
</dbReference>
<comment type="subcellular location">
    <subcellularLocation>
        <location evidence="1">Membrane</location>
    </subcellularLocation>
</comment>
<evidence type="ECO:0000313" key="7">
    <source>
        <dbReference type="EMBL" id="MFM2485715.1"/>
    </source>
</evidence>
<reference evidence="7 8" key="1">
    <citation type="journal article" date="2013" name="Int. J. Syst. Evol. Microbiol.">
        <title>Celerinatantimonas yamalensis sp. nov., a cold-adapted diazotrophic bacterium from a cold permafrost brine.</title>
        <authorList>
            <person name="Shcherbakova V."/>
            <person name="Chuvilskaya N."/>
            <person name="Rivkina E."/>
            <person name="Demidov N."/>
            <person name="Uchaeva V."/>
            <person name="Suetin S."/>
            <person name="Suzina N."/>
            <person name="Gilichinsky D."/>
        </authorList>
    </citation>
    <scope>NUCLEOTIDE SEQUENCE [LARGE SCALE GENOMIC DNA]</scope>
    <source>
        <strain evidence="7 8">C7</strain>
    </source>
</reference>
<evidence type="ECO:0000256" key="2">
    <source>
        <dbReference type="ARBA" id="ARBA00023224"/>
    </source>
</evidence>
<accession>A0ABW9G7Q3</accession>
<evidence type="ECO:0000313" key="8">
    <source>
        <dbReference type="Proteomes" id="UP001629953"/>
    </source>
</evidence>
<dbReference type="InterPro" id="IPR004089">
    <property type="entry name" value="MCPsignal_dom"/>
</dbReference>
<dbReference type="InterPro" id="IPR025991">
    <property type="entry name" value="Chemoreceptor_zinc-bind_dom"/>
</dbReference>
<dbReference type="SUPFAM" id="SSF58104">
    <property type="entry name" value="Methyl-accepting chemotaxis protein (MCP) signaling domain"/>
    <property type="match status" value="1"/>
</dbReference>
<gene>
    <name evidence="7" type="ORF">ABUE30_11705</name>
</gene>
<dbReference type="PANTHER" id="PTHR32089">
    <property type="entry name" value="METHYL-ACCEPTING CHEMOTAXIS PROTEIN MCPB"/>
    <property type="match status" value="1"/>
</dbReference>
<sequence length="370" mass="41384">MGLFSGKNNRQKIEHLIDENAALKAENMDLKVKLETLQQQLFMPSQVNEREVQLDELMGYQNKNSKTCLVNIQKSLADAVTLAKHIAESTSSIHQKFDVLNIQIKEMMSGFIALEQIARKSSESVELLSSRAEEISSILTFIKGIADQTNLLALNAAIEAARAGEQGRGFAVVADEVRGLASKTQLAITNTSDIISAMQGHVQSVSSDSQTVWTTTTKIGEISRSLQAGIDDVNHVVSEHVKDVILVSDRVFMSLAKLDHMLWKTNTYLSMNQKEPVFDFVDHHHCRLGKWYDEGDGNAFFAAAASYRSLEKPHSKLHNGTQAVFELIKETPLNYSKLLAAFNQMEENSLEVFEILDKVNQEIEKRFNNK</sequence>
<dbReference type="Pfam" id="PF00015">
    <property type="entry name" value="MCPsignal"/>
    <property type="match status" value="1"/>
</dbReference>
<proteinExistence type="inferred from homology"/>
<evidence type="ECO:0000259" key="6">
    <source>
        <dbReference type="PROSITE" id="PS50111"/>
    </source>
</evidence>
<dbReference type="RefSeq" id="WP_408623965.1">
    <property type="nucleotide sequence ID" value="NZ_JBEQCT010000005.1"/>
</dbReference>
<comment type="similarity">
    <text evidence="3">Belongs to the methyl-accepting chemotaxis (MCP) protein family.</text>
</comment>
<keyword evidence="5" id="KW-0175">Coiled coil</keyword>
<organism evidence="7 8">
    <name type="scientific">Celerinatantimonas yamalensis</name>
    <dbReference type="NCBI Taxonomy" id="559956"/>
    <lineage>
        <taxon>Bacteria</taxon>
        <taxon>Pseudomonadati</taxon>
        <taxon>Pseudomonadota</taxon>
        <taxon>Gammaproteobacteria</taxon>
        <taxon>Celerinatantimonadaceae</taxon>
        <taxon>Celerinatantimonas</taxon>
    </lineage>
</organism>
<dbReference type="SMART" id="SM00283">
    <property type="entry name" value="MA"/>
    <property type="match status" value="1"/>
</dbReference>
<dbReference type="Proteomes" id="UP001629953">
    <property type="component" value="Unassembled WGS sequence"/>
</dbReference>
<evidence type="ECO:0000256" key="3">
    <source>
        <dbReference type="ARBA" id="ARBA00029447"/>
    </source>
</evidence>
<keyword evidence="8" id="KW-1185">Reference proteome</keyword>
<feature type="coiled-coil region" evidence="5">
    <location>
        <begin position="13"/>
        <end position="40"/>
    </location>
</feature>
<feature type="domain" description="Methyl-accepting transducer" evidence="6">
    <location>
        <begin position="74"/>
        <end position="239"/>
    </location>
</feature>
<dbReference type="Gene3D" id="1.10.287.950">
    <property type="entry name" value="Methyl-accepting chemotaxis protein"/>
    <property type="match status" value="1"/>
</dbReference>
<protein>
    <submittedName>
        <fullName evidence="7">Methyl-accepting chemotaxis protein</fullName>
    </submittedName>
</protein>
<dbReference type="PRINTS" id="PR00260">
    <property type="entry name" value="CHEMTRNSDUCR"/>
</dbReference>
<dbReference type="Gene3D" id="1.20.120.30">
    <property type="entry name" value="Aspartate receptor, ligand-binding domain"/>
    <property type="match status" value="1"/>
</dbReference>
<dbReference type="Pfam" id="PF13682">
    <property type="entry name" value="CZB"/>
    <property type="match status" value="1"/>
</dbReference>
<dbReference type="EMBL" id="JBEQCT010000005">
    <property type="protein sequence ID" value="MFM2485715.1"/>
    <property type="molecule type" value="Genomic_DNA"/>
</dbReference>
<keyword evidence="2 4" id="KW-0807">Transducer</keyword>